<feature type="transmembrane region" description="Helical" evidence="7">
    <location>
        <begin position="422"/>
        <end position="444"/>
    </location>
</feature>
<evidence type="ECO:0000256" key="5">
    <source>
        <dbReference type="ARBA" id="ARBA00023012"/>
    </source>
</evidence>
<gene>
    <name evidence="9" type="primary">liaS_9</name>
    <name evidence="9" type="ORF">PDESU_01706</name>
</gene>
<evidence type="ECO:0000256" key="7">
    <source>
        <dbReference type="SAM" id="Phobius"/>
    </source>
</evidence>
<feature type="signal peptide" evidence="8">
    <location>
        <begin position="1"/>
        <end position="21"/>
    </location>
</feature>
<keyword evidence="4 9" id="KW-0418">Kinase</keyword>
<dbReference type="RefSeq" id="WP_168442095.1">
    <property type="nucleotide sequence ID" value="NZ_CAAHFG010000001.1"/>
</dbReference>
<dbReference type="AlphaFoldDB" id="A0A6C2TZQ4"/>
<dbReference type="PANTHER" id="PTHR24421">
    <property type="entry name" value="NITRATE/NITRITE SENSOR PROTEIN NARX-RELATED"/>
    <property type="match status" value="1"/>
</dbReference>
<dbReference type="Gene3D" id="2.60.120.260">
    <property type="entry name" value="Galactose-binding domain-like"/>
    <property type="match status" value="2"/>
</dbReference>
<keyword evidence="5" id="KW-0902">Two-component regulatory system</keyword>
<dbReference type="InterPro" id="IPR008979">
    <property type="entry name" value="Galactose-bd-like_sf"/>
</dbReference>
<accession>A0A6C2TZQ4</accession>
<keyword evidence="8" id="KW-0732">Signal</keyword>
<name>A0A6C2TZQ4_PONDE</name>
<keyword evidence="3" id="KW-0808">Transferase</keyword>
<evidence type="ECO:0000256" key="2">
    <source>
        <dbReference type="ARBA" id="ARBA00012438"/>
    </source>
</evidence>
<evidence type="ECO:0000256" key="6">
    <source>
        <dbReference type="SAM" id="MobiDB-lite"/>
    </source>
</evidence>
<feature type="chain" id="PRO_5025549130" description="histidine kinase" evidence="8">
    <location>
        <begin position="22"/>
        <end position="646"/>
    </location>
</feature>
<dbReference type="PANTHER" id="PTHR24421:SF10">
    <property type="entry name" value="NITRATE_NITRITE SENSOR PROTEIN NARQ"/>
    <property type="match status" value="1"/>
</dbReference>
<evidence type="ECO:0000256" key="4">
    <source>
        <dbReference type="ARBA" id="ARBA00022777"/>
    </source>
</evidence>
<organism evidence="9 10">
    <name type="scientific">Pontiella desulfatans</name>
    <dbReference type="NCBI Taxonomy" id="2750659"/>
    <lineage>
        <taxon>Bacteria</taxon>
        <taxon>Pseudomonadati</taxon>
        <taxon>Kiritimatiellota</taxon>
        <taxon>Kiritimatiellia</taxon>
        <taxon>Kiritimatiellales</taxon>
        <taxon>Pontiellaceae</taxon>
        <taxon>Pontiella</taxon>
    </lineage>
</organism>
<evidence type="ECO:0000256" key="8">
    <source>
        <dbReference type="SAM" id="SignalP"/>
    </source>
</evidence>
<sequence length="646" mass="72469">MYRTSIIYILALLTGIPYAMAASAEAPLTDRSLDQLEQRLEEIDTELKTLAHYSLRSGIGSIGYHSKPRETPEQTEWIQIELEQETPLDEIVFVPTIRRDSQEKFMAEGFPEILRILVGKDNDRTGTLLGEIHCDKETLGIAPLIVPANQTKASWVRIEAERLSLDARKKQYVFQLAEIMIFSKEENVALRQPVNTSSIHPDGTAAWDKRFLVDGHTPYLMDAAQGVESIGDFSERAIQPSLTIDLEEAFPLSRIHLHPLHLANTVPQANSGDLGNPPQLQVEGASLPDFSDAISLLDFKRSSILDTGPVMMWNIPETTCRYVRLTAKQPARRPSVIGFAEIELFSKGRNVARGKPIHSVPPPKTGGALVSPTDGHNRYGNILPIRTWMNQLARRQSLERERPRVASELARRYAKQKANLRLMYGLAALLAAGTAFAILIERFVHMRQLVRIKERFAADLHDELGANLHTIGLLIDLARENIDSREELIELLERSRVFTERSGAAARYCTNMLEASGLCEDLAEEMKRSSDRLLADLEHDLTISGEKLLKNLKPRKRIDLFFFYKECLTNIIRHSGATEVITTLTTNGKELYLTIADNGHGLTDGVPSSLKRRARLLGGKVWAESPAGDGTRIILKFKTRKFGLHR</sequence>
<evidence type="ECO:0000313" key="9">
    <source>
        <dbReference type="EMBL" id="VGO13152.1"/>
    </source>
</evidence>
<dbReference type="SUPFAM" id="SSF49785">
    <property type="entry name" value="Galactose-binding domain-like"/>
    <property type="match status" value="1"/>
</dbReference>
<dbReference type="CDD" id="cd16917">
    <property type="entry name" value="HATPase_UhpB-NarQ-NarX-like"/>
    <property type="match status" value="1"/>
</dbReference>
<dbReference type="EMBL" id="CAAHFG010000001">
    <property type="protein sequence ID" value="VGO13152.1"/>
    <property type="molecule type" value="Genomic_DNA"/>
</dbReference>
<dbReference type="SUPFAM" id="SSF55874">
    <property type="entry name" value="ATPase domain of HSP90 chaperone/DNA topoisomerase II/histidine kinase"/>
    <property type="match status" value="1"/>
</dbReference>
<proteinExistence type="predicted"/>
<keyword evidence="7" id="KW-0472">Membrane</keyword>
<evidence type="ECO:0000313" key="10">
    <source>
        <dbReference type="Proteomes" id="UP000366872"/>
    </source>
</evidence>
<feature type="region of interest" description="Disordered" evidence="6">
    <location>
        <begin position="353"/>
        <end position="373"/>
    </location>
</feature>
<comment type="catalytic activity">
    <reaction evidence="1">
        <text>ATP + protein L-histidine = ADP + protein N-phospho-L-histidine.</text>
        <dbReference type="EC" id="2.7.13.3"/>
    </reaction>
</comment>
<dbReference type="InterPro" id="IPR036890">
    <property type="entry name" value="HATPase_C_sf"/>
</dbReference>
<dbReference type="Gene3D" id="3.30.565.10">
    <property type="entry name" value="Histidine kinase-like ATPase, C-terminal domain"/>
    <property type="match status" value="1"/>
</dbReference>
<keyword evidence="7" id="KW-1133">Transmembrane helix</keyword>
<dbReference type="GO" id="GO:0000160">
    <property type="term" value="P:phosphorelay signal transduction system"/>
    <property type="evidence" value="ECO:0007669"/>
    <property type="project" value="UniProtKB-KW"/>
</dbReference>
<reference evidence="9 10" key="1">
    <citation type="submission" date="2019-04" db="EMBL/GenBank/DDBJ databases">
        <authorList>
            <person name="Van Vliet M D."/>
        </authorList>
    </citation>
    <scope>NUCLEOTIDE SEQUENCE [LARGE SCALE GENOMIC DNA]</scope>
    <source>
        <strain evidence="9 10">F1</strain>
    </source>
</reference>
<dbReference type="InterPro" id="IPR050482">
    <property type="entry name" value="Sensor_HK_TwoCompSys"/>
</dbReference>
<keyword evidence="10" id="KW-1185">Reference proteome</keyword>
<evidence type="ECO:0000256" key="1">
    <source>
        <dbReference type="ARBA" id="ARBA00000085"/>
    </source>
</evidence>
<dbReference type="EC" id="2.7.13.3" evidence="2"/>
<keyword evidence="7" id="KW-0812">Transmembrane</keyword>
<protein>
    <recommendedName>
        <fullName evidence="2">histidine kinase</fullName>
        <ecNumber evidence="2">2.7.13.3</ecNumber>
    </recommendedName>
</protein>
<dbReference type="Proteomes" id="UP000366872">
    <property type="component" value="Unassembled WGS sequence"/>
</dbReference>
<dbReference type="GO" id="GO:0004673">
    <property type="term" value="F:protein histidine kinase activity"/>
    <property type="evidence" value="ECO:0007669"/>
    <property type="project" value="UniProtKB-EC"/>
</dbReference>
<evidence type="ECO:0000256" key="3">
    <source>
        <dbReference type="ARBA" id="ARBA00022679"/>
    </source>
</evidence>